<sequence>MSKWSFHRVFAVSRKVVNVLNVMLSIRVIILSAIMIHKTSTEIPGVYLIPPAFGVGVGGLTIISILLILFLSGRRGCFHHDFTIRQELICAATLSTLWISTCTFHTIVFDQTVYPSRHLIHLTNLDNVLVELCNFSRLVATLSVAVFLFLLFQCMFLLVLALELKKAGHIDVSVDQVQDLDKLKENRHGYEPLSLRI</sequence>
<feature type="transmembrane region" description="Helical" evidence="1">
    <location>
        <begin position="48"/>
        <end position="72"/>
    </location>
</feature>
<feature type="transmembrane region" description="Helical" evidence="1">
    <location>
        <begin position="16"/>
        <end position="36"/>
    </location>
</feature>
<evidence type="ECO:0000313" key="2">
    <source>
        <dbReference type="EMBL" id="KAF9525661.1"/>
    </source>
</evidence>
<proteinExistence type="predicted"/>
<feature type="transmembrane region" description="Helical" evidence="1">
    <location>
        <begin position="88"/>
        <end position="109"/>
    </location>
</feature>
<evidence type="ECO:0000256" key="1">
    <source>
        <dbReference type="SAM" id="Phobius"/>
    </source>
</evidence>
<gene>
    <name evidence="2" type="ORF">CPB83DRAFT_859133</name>
</gene>
<reference evidence="2" key="1">
    <citation type="submission" date="2020-11" db="EMBL/GenBank/DDBJ databases">
        <authorList>
            <consortium name="DOE Joint Genome Institute"/>
            <person name="Ahrendt S."/>
            <person name="Riley R."/>
            <person name="Andreopoulos W."/>
            <person name="Labutti K."/>
            <person name="Pangilinan J."/>
            <person name="Ruiz-Duenas F.J."/>
            <person name="Barrasa J.M."/>
            <person name="Sanchez-Garcia M."/>
            <person name="Camarero S."/>
            <person name="Miyauchi S."/>
            <person name="Serrano A."/>
            <person name="Linde D."/>
            <person name="Babiker R."/>
            <person name="Drula E."/>
            <person name="Ayuso-Fernandez I."/>
            <person name="Pacheco R."/>
            <person name="Padilla G."/>
            <person name="Ferreira P."/>
            <person name="Barriuso J."/>
            <person name="Kellner H."/>
            <person name="Castanera R."/>
            <person name="Alfaro M."/>
            <person name="Ramirez L."/>
            <person name="Pisabarro A.G."/>
            <person name="Kuo A."/>
            <person name="Tritt A."/>
            <person name="Lipzen A."/>
            <person name="He G."/>
            <person name="Yan M."/>
            <person name="Ng V."/>
            <person name="Cullen D."/>
            <person name="Martin F."/>
            <person name="Rosso M.-N."/>
            <person name="Henrissat B."/>
            <person name="Hibbett D."/>
            <person name="Martinez A.T."/>
            <person name="Grigoriev I.V."/>
        </authorList>
    </citation>
    <scope>NUCLEOTIDE SEQUENCE</scope>
    <source>
        <strain evidence="2">CBS 506.95</strain>
    </source>
</reference>
<dbReference type="AlphaFoldDB" id="A0A9P6JM01"/>
<keyword evidence="1" id="KW-1133">Transmembrane helix</keyword>
<protein>
    <submittedName>
        <fullName evidence="2">Uncharacterized protein</fullName>
    </submittedName>
</protein>
<keyword evidence="3" id="KW-1185">Reference proteome</keyword>
<feature type="transmembrane region" description="Helical" evidence="1">
    <location>
        <begin position="138"/>
        <end position="162"/>
    </location>
</feature>
<evidence type="ECO:0000313" key="3">
    <source>
        <dbReference type="Proteomes" id="UP000807306"/>
    </source>
</evidence>
<name>A0A9P6JM01_9AGAR</name>
<organism evidence="2 3">
    <name type="scientific">Crepidotus variabilis</name>
    <dbReference type="NCBI Taxonomy" id="179855"/>
    <lineage>
        <taxon>Eukaryota</taxon>
        <taxon>Fungi</taxon>
        <taxon>Dikarya</taxon>
        <taxon>Basidiomycota</taxon>
        <taxon>Agaricomycotina</taxon>
        <taxon>Agaricomycetes</taxon>
        <taxon>Agaricomycetidae</taxon>
        <taxon>Agaricales</taxon>
        <taxon>Agaricineae</taxon>
        <taxon>Crepidotaceae</taxon>
        <taxon>Crepidotus</taxon>
    </lineage>
</organism>
<keyword evidence="1" id="KW-0812">Transmembrane</keyword>
<accession>A0A9P6JM01</accession>
<comment type="caution">
    <text evidence="2">The sequence shown here is derived from an EMBL/GenBank/DDBJ whole genome shotgun (WGS) entry which is preliminary data.</text>
</comment>
<dbReference type="Proteomes" id="UP000807306">
    <property type="component" value="Unassembled WGS sequence"/>
</dbReference>
<keyword evidence="1" id="KW-0472">Membrane</keyword>
<dbReference type="EMBL" id="MU157881">
    <property type="protein sequence ID" value="KAF9525661.1"/>
    <property type="molecule type" value="Genomic_DNA"/>
</dbReference>